<dbReference type="PANTHER" id="PTHR47183">
    <property type="entry name" value="GLUCOSE-1-PHOSPHATE CYTIDYLYLTRANSFERASE-RELATED"/>
    <property type="match status" value="1"/>
</dbReference>
<reference evidence="2" key="1">
    <citation type="journal article" date="2016" name="Front. Microbiol.">
        <title>Complete Genome Sequence of Clostridium estertheticum DSM 8809, a Microbe Identified in Spoiled Vacuum Packed Beef.</title>
        <authorList>
            <person name="Yu Z."/>
            <person name="Gunn L."/>
            <person name="Brennan E."/>
            <person name="Reid R."/>
            <person name="Wall P.G."/>
            <person name="Gaora O.P."/>
            <person name="Hurley D."/>
            <person name="Bolton D."/>
            <person name="Fanning S."/>
        </authorList>
    </citation>
    <scope>NUCLEOTIDE SEQUENCE [LARGE SCALE GENOMIC DNA]</scope>
    <source>
        <strain evidence="2">DSM 8809</strain>
    </source>
</reference>
<dbReference type="Gene3D" id="3.90.25.10">
    <property type="entry name" value="UDP-galactose 4-epimerase, domain 1"/>
    <property type="match status" value="1"/>
</dbReference>
<keyword evidence="2" id="KW-1185">Reference proteome</keyword>
<evidence type="ECO:0000313" key="2">
    <source>
        <dbReference type="Proteomes" id="UP000182569"/>
    </source>
</evidence>
<dbReference type="Proteomes" id="UP000182569">
    <property type="component" value="Chromosome"/>
</dbReference>
<sequence length="166" mass="19790">MHWLERRNDKEVFKYLGSEDCFFEQEPIRNLAKDNQLAVYEHNGFWVAIDTIKDVQKERYCGGWNFGPEDHSIVKVEEVISAIIKNWGVGKWVDLSSSEEFHEANLLLDISKAKTYLNWKSVWDMAKCIQMTVDWYKRFSEHNNMYDFCKNQISFYEKCVYELGGY</sequence>
<dbReference type="EMBL" id="CP015756">
    <property type="protein sequence ID" value="APC41624.1"/>
    <property type="molecule type" value="Genomic_DNA"/>
</dbReference>
<dbReference type="RefSeq" id="WP_071613916.1">
    <property type="nucleotide sequence ID" value="NZ_CP015756.1"/>
</dbReference>
<dbReference type="PANTHER" id="PTHR47183:SF2">
    <property type="entry name" value="GLUCOSE-1-PHOSPHATE CYTIDYLYLTRANSFERASE-RELATED"/>
    <property type="match status" value="1"/>
</dbReference>
<proteinExistence type="predicted"/>
<dbReference type="STRING" id="1552.A7L45_16850"/>
<organism evidence="1 2">
    <name type="scientific">Clostridium estertheticum subsp. estertheticum</name>
    <dbReference type="NCBI Taxonomy" id="1552"/>
    <lineage>
        <taxon>Bacteria</taxon>
        <taxon>Bacillati</taxon>
        <taxon>Bacillota</taxon>
        <taxon>Clostridia</taxon>
        <taxon>Eubacteriales</taxon>
        <taxon>Clostridiaceae</taxon>
        <taxon>Clostridium</taxon>
    </lineage>
</organism>
<dbReference type="AlphaFoldDB" id="A0A1J0GKY8"/>
<accession>A0A1J0GKY8</accession>
<evidence type="ECO:0000313" key="1">
    <source>
        <dbReference type="EMBL" id="APC41624.1"/>
    </source>
</evidence>
<evidence type="ECO:0008006" key="3">
    <source>
        <dbReference type="Google" id="ProtNLM"/>
    </source>
</evidence>
<dbReference type="GO" id="GO:0047343">
    <property type="term" value="F:glucose-1-phosphate cytidylyltransferase activity"/>
    <property type="evidence" value="ECO:0007669"/>
    <property type="project" value="InterPro"/>
</dbReference>
<dbReference type="SUPFAM" id="SSF53448">
    <property type="entry name" value="Nucleotide-diphospho-sugar transferases"/>
    <property type="match status" value="1"/>
</dbReference>
<dbReference type="InterPro" id="IPR036291">
    <property type="entry name" value="NAD(P)-bd_dom_sf"/>
</dbReference>
<gene>
    <name evidence="1" type="ORF">A7L45_16850</name>
</gene>
<dbReference type="OrthoDB" id="9779041at2"/>
<dbReference type="InterPro" id="IPR029044">
    <property type="entry name" value="Nucleotide-diphossugar_trans"/>
</dbReference>
<name>A0A1J0GKY8_9CLOT</name>
<dbReference type="InterPro" id="IPR013446">
    <property type="entry name" value="G1P_cyt_trans-like"/>
</dbReference>
<dbReference type="SUPFAM" id="SSF51735">
    <property type="entry name" value="NAD(P)-binding Rossmann-fold domains"/>
    <property type="match status" value="1"/>
</dbReference>
<dbReference type="KEGG" id="ceu:A7L45_16850"/>
<protein>
    <recommendedName>
        <fullName evidence="3">CDP-glucose 4,6-dehydratase</fullName>
    </recommendedName>
</protein>